<dbReference type="Proteomes" id="UP000075884">
    <property type="component" value="Unassembled WGS sequence"/>
</dbReference>
<proteinExistence type="inferred from homology"/>
<organism evidence="9 10">
    <name type="scientific">Anopheles dirus</name>
    <dbReference type="NCBI Taxonomy" id="7168"/>
    <lineage>
        <taxon>Eukaryota</taxon>
        <taxon>Metazoa</taxon>
        <taxon>Ecdysozoa</taxon>
        <taxon>Arthropoda</taxon>
        <taxon>Hexapoda</taxon>
        <taxon>Insecta</taxon>
        <taxon>Pterygota</taxon>
        <taxon>Neoptera</taxon>
        <taxon>Endopterygota</taxon>
        <taxon>Diptera</taxon>
        <taxon>Nematocera</taxon>
        <taxon>Culicoidea</taxon>
        <taxon>Culicidae</taxon>
        <taxon>Anophelinae</taxon>
        <taxon>Anopheles</taxon>
    </lineage>
</organism>
<evidence type="ECO:0000256" key="2">
    <source>
        <dbReference type="ARBA" id="ARBA00022670"/>
    </source>
</evidence>
<keyword evidence="4 6" id="KW-0788">Thiol protease</keyword>
<feature type="active site" evidence="5 6">
    <location>
        <position position="255"/>
    </location>
</feature>
<dbReference type="InterPro" id="IPR022682">
    <property type="entry name" value="Calpain_domain_III"/>
</dbReference>
<dbReference type="SMART" id="SM00230">
    <property type="entry name" value="CysPc"/>
    <property type="match status" value="1"/>
</dbReference>
<dbReference type="SUPFAM" id="SSF54001">
    <property type="entry name" value="Cysteine proteinases"/>
    <property type="match status" value="1"/>
</dbReference>
<comment type="similarity">
    <text evidence="1">Belongs to the peptidase C2 family.</text>
</comment>
<feature type="region of interest" description="Disordered" evidence="7">
    <location>
        <begin position="1"/>
        <end position="23"/>
    </location>
</feature>
<dbReference type="GO" id="GO:0005737">
    <property type="term" value="C:cytoplasm"/>
    <property type="evidence" value="ECO:0007669"/>
    <property type="project" value="TreeGrafter"/>
</dbReference>
<dbReference type="InterPro" id="IPR038765">
    <property type="entry name" value="Papain-like_cys_pep_sf"/>
</dbReference>
<dbReference type="InterPro" id="IPR022683">
    <property type="entry name" value="Calpain_III"/>
</dbReference>
<dbReference type="GO" id="GO:0004198">
    <property type="term" value="F:calcium-dependent cysteine-type endopeptidase activity"/>
    <property type="evidence" value="ECO:0007669"/>
    <property type="project" value="InterPro"/>
</dbReference>
<dbReference type="InterPro" id="IPR001300">
    <property type="entry name" value="Peptidase_C2_calpain_cat"/>
</dbReference>
<evidence type="ECO:0000256" key="5">
    <source>
        <dbReference type="PIRSR" id="PIRSR622684-1"/>
    </source>
</evidence>
<keyword evidence="2 6" id="KW-0645">Protease</keyword>
<sequence length="558" mass="63011">MDSIRHADDGWNSTVHVNDPPPEKGFNALRARCLSEGSLFEDPDFPANDFSLYQSAPPVSAHGPIGWKRPGELVDHPKFVTEGYSRFDVVQGTLGNCWFISSCASLTSHPELFERVVPQDNGEFEDARYAGLFHFRFWKYGQWVEVTVDDRLPVNEDDQLLYISSSVADEFWGALVEKAYAKLHGSYEALTGGTGREGLVDLTGGITEFYALKGAEPDDLFEMVERSLARRALVTAGIDADEQGRLERVNLVPAHEYSVTKVCRLEPGRHLQLDLGGEGDGSVKLICVRNPWGGGEWNGAWSDDSVEWIAVTEEKMAELNVGKEDGEFWMSFEDFVTYFDDITMCRQCPSLLSDAQRSCHPWELVSRKGEWKRDSTAGGSDGQSFWRNPQFLIELPASNACSAGARDVDGDRNVRVTLGLMQKHHRARGTNLLPMRLLVYPISEHVAIGRKRLGETFFEDATPVDSEPVRFETSREVIVRYALPAGKYVVIPHTWKPRQEAEFLLRIFAEGRVIDLGEQVMDVERRCENLLWFSLTSVAKLVRRVVKFVTDFWNNCLW</sequence>
<dbReference type="SMART" id="SM00720">
    <property type="entry name" value="calpain_III"/>
    <property type="match status" value="1"/>
</dbReference>
<dbReference type="PROSITE" id="PS00139">
    <property type="entry name" value="THIOL_PROTEASE_CYS"/>
    <property type="match status" value="1"/>
</dbReference>
<evidence type="ECO:0000256" key="1">
    <source>
        <dbReference type="ARBA" id="ARBA00007623"/>
    </source>
</evidence>
<dbReference type="PRINTS" id="PR00704">
    <property type="entry name" value="CALPAIN"/>
</dbReference>
<keyword evidence="10" id="KW-1185">Reference proteome</keyword>
<dbReference type="Gene3D" id="2.60.120.380">
    <property type="match status" value="1"/>
</dbReference>
<dbReference type="Pfam" id="PF00648">
    <property type="entry name" value="Peptidase_C2"/>
    <property type="match status" value="1"/>
</dbReference>
<evidence type="ECO:0000259" key="8">
    <source>
        <dbReference type="PROSITE" id="PS50203"/>
    </source>
</evidence>
<dbReference type="EnsemblMetazoa" id="ADIR016134-RA">
    <property type="protein sequence ID" value="ADIR016134-PA"/>
    <property type="gene ID" value="ADIR016134"/>
</dbReference>
<protein>
    <recommendedName>
        <fullName evidence="8">Calpain catalytic domain-containing protein</fullName>
    </recommendedName>
</protein>
<dbReference type="InterPro" id="IPR000169">
    <property type="entry name" value="Pept_cys_AS"/>
</dbReference>
<evidence type="ECO:0000256" key="3">
    <source>
        <dbReference type="ARBA" id="ARBA00022801"/>
    </source>
</evidence>
<dbReference type="CDD" id="cd00044">
    <property type="entry name" value="CysPc"/>
    <property type="match status" value="1"/>
</dbReference>
<dbReference type="VEuPathDB" id="VectorBase:ADIR016134"/>
<reference evidence="10" key="1">
    <citation type="submission" date="2013-03" db="EMBL/GenBank/DDBJ databases">
        <title>The Genome Sequence of Anopheles dirus WRAIR2.</title>
        <authorList>
            <consortium name="The Broad Institute Genomics Platform"/>
            <person name="Neafsey D.E."/>
            <person name="Walton C."/>
            <person name="Walker B."/>
            <person name="Young S.K."/>
            <person name="Zeng Q."/>
            <person name="Gargeya S."/>
            <person name="Fitzgerald M."/>
            <person name="Haas B."/>
            <person name="Abouelleil A."/>
            <person name="Allen A.W."/>
            <person name="Alvarado L."/>
            <person name="Arachchi H.M."/>
            <person name="Berlin A.M."/>
            <person name="Chapman S.B."/>
            <person name="Gainer-Dewar J."/>
            <person name="Goldberg J."/>
            <person name="Griggs A."/>
            <person name="Gujja S."/>
            <person name="Hansen M."/>
            <person name="Howarth C."/>
            <person name="Imamovic A."/>
            <person name="Ireland A."/>
            <person name="Larimer J."/>
            <person name="McCowan C."/>
            <person name="Murphy C."/>
            <person name="Pearson M."/>
            <person name="Poon T.W."/>
            <person name="Priest M."/>
            <person name="Roberts A."/>
            <person name="Saif S."/>
            <person name="Shea T."/>
            <person name="Sisk P."/>
            <person name="Sykes S."/>
            <person name="Wortman J."/>
            <person name="Nusbaum C."/>
            <person name="Birren B."/>
        </authorList>
    </citation>
    <scope>NUCLEOTIDE SEQUENCE [LARGE SCALE GENOMIC DNA]</scope>
    <source>
        <strain evidence="10">WRAIR2</strain>
    </source>
</reference>
<dbReference type="FunFam" id="3.90.70.10:FF:000114">
    <property type="entry name" value="Calpain a"/>
    <property type="match status" value="1"/>
</dbReference>
<feature type="active site" evidence="5 6">
    <location>
        <position position="290"/>
    </location>
</feature>
<dbReference type="Pfam" id="PF01067">
    <property type="entry name" value="Calpain_III"/>
    <property type="match status" value="1"/>
</dbReference>
<dbReference type="InterPro" id="IPR022684">
    <property type="entry name" value="Calpain_cysteine_protease"/>
</dbReference>
<keyword evidence="3 6" id="KW-0378">Hydrolase</keyword>
<feature type="domain" description="Calpain catalytic" evidence="8">
    <location>
        <begin position="39"/>
        <end position="348"/>
    </location>
</feature>
<dbReference type="STRING" id="7168.A0A3F2YW31"/>
<dbReference type="PANTHER" id="PTHR10183">
    <property type="entry name" value="CALPAIN"/>
    <property type="match status" value="1"/>
</dbReference>
<feature type="active site" evidence="5 6">
    <location>
        <position position="97"/>
    </location>
</feature>
<dbReference type="InterPro" id="IPR036213">
    <property type="entry name" value="Calpain_III_sf"/>
</dbReference>
<dbReference type="GO" id="GO:0006508">
    <property type="term" value="P:proteolysis"/>
    <property type="evidence" value="ECO:0007669"/>
    <property type="project" value="UniProtKB-KW"/>
</dbReference>
<dbReference type="PROSITE" id="PS50203">
    <property type="entry name" value="CALPAIN_CAT"/>
    <property type="match status" value="1"/>
</dbReference>
<dbReference type="AlphaFoldDB" id="A0A3F2YW31"/>
<reference evidence="9" key="2">
    <citation type="submission" date="2020-05" db="UniProtKB">
        <authorList>
            <consortium name="EnsemblMetazoa"/>
        </authorList>
    </citation>
    <scope>IDENTIFICATION</scope>
    <source>
        <strain evidence="9">WRAIR2</strain>
    </source>
</reference>
<evidence type="ECO:0000256" key="6">
    <source>
        <dbReference type="PROSITE-ProRule" id="PRU00239"/>
    </source>
</evidence>
<accession>A0A3F2YW31</accession>
<evidence type="ECO:0000313" key="9">
    <source>
        <dbReference type="EnsemblMetazoa" id="ADIR016134-PA"/>
    </source>
</evidence>
<evidence type="ECO:0000313" key="10">
    <source>
        <dbReference type="Proteomes" id="UP000075884"/>
    </source>
</evidence>
<dbReference type="SUPFAM" id="SSF49758">
    <property type="entry name" value="Calpain large subunit, middle domain (domain III)"/>
    <property type="match status" value="1"/>
</dbReference>
<dbReference type="Gene3D" id="3.90.70.10">
    <property type="entry name" value="Cysteine proteinases"/>
    <property type="match status" value="1"/>
</dbReference>
<dbReference type="PANTHER" id="PTHR10183:SF433">
    <property type="entry name" value="CALPAIN-A-RELATED"/>
    <property type="match status" value="1"/>
</dbReference>
<evidence type="ECO:0000256" key="4">
    <source>
        <dbReference type="ARBA" id="ARBA00022807"/>
    </source>
</evidence>
<evidence type="ECO:0000256" key="7">
    <source>
        <dbReference type="SAM" id="MobiDB-lite"/>
    </source>
</evidence>
<name>A0A3F2YW31_9DIPT</name>